<dbReference type="EMBL" id="KK101977">
    <property type="protein sequence ID" value="KIY99041.1"/>
    <property type="molecule type" value="Genomic_DNA"/>
</dbReference>
<evidence type="ECO:0000256" key="2">
    <source>
        <dbReference type="ARBA" id="ARBA00022771"/>
    </source>
</evidence>
<dbReference type="InterPro" id="IPR045234">
    <property type="entry name" value="Unkempt-like"/>
</dbReference>
<dbReference type="GO" id="GO:0008270">
    <property type="term" value="F:zinc ion binding"/>
    <property type="evidence" value="ECO:0007669"/>
    <property type="project" value="UniProtKB-KW"/>
</dbReference>
<keyword evidence="3 5" id="KW-0862">Zinc</keyword>
<name>A0A0D2ME80_9CHLO</name>
<dbReference type="PROSITE" id="PS50103">
    <property type="entry name" value="ZF_C3H1"/>
    <property type="match status" value="1"/>
</dbReference>
<evidence type="ECO:0000256" key="1">
    <source>
        <dbReference type="ARBA" id="ARBA00022723"/>
    </source>
</evidence>
<dbReference type="PANTHER" id="PTHR14493:SF50">
    <property type="entry name" value="RING FINGER PROTEIN UNKEMPT"/>
    <property type="match status" value="1"/>
</dbReference>
<sequence>MADDRGALLSDDRDTKGGDLKKSSKKGHTPASPASTEIRSSELAPDFMMNVYKLKTCPRSSSHDWRTCPYAHMGENAARRDHAKHLSVSCPDSKAKRVCPRGASCPFAHSMPEYFLHPSRYRTQLCNDGNKCSRPICFFAHDAGELRTPHYPSLNAEQLEALFAARAALSAQSEEELEATLRIPAPSSGGGILPGASGTMPPALLAPASYPAAVLAGEMTDATHDMYLNLLCQQQQQLLLQQALLQQQAAALSLFQQQPRHAGGGACDAPHPSKDQPCPGPRVAAPGHTSKQDSSDAQLLGRAGQGLGGHMALLGGGGIGGAPAGLACLPVPVVPYLPQPLPQPSGHAFSNAGVSRGFDDLFFPSVSSAPGCGGGGGAGSSAGGYSGSAMMMPPLSSDDMALLAAAASAAAMNPGSAPQDLLGPEGPMLLWAQAAAAQMVAAAPGLDSRLAPPQSAAPGNSCIQ</sequence>
<feature type="zinc finger region" description="C3H1-type" evidence="5">
    <location>
        <begin position="89"/>
        <end position="112"/>
    </location>
</feature>
<keyword evidence="2 5" id="KW-0863">Zinc-finger</keyword>
<dbReference type="Gene3D" id="3.30.1370.210">
    <property type="match status" value="1"/>
</dbReference>
<evidence type="ECO:0000259" key="7">
    <source>
        <dbReference type="PROSITE" id="PS50103"/>
    </source>
</evidence>
<feature type="domain" description="C3H1-type" evidence="7">
    <location>
        <begin position="89"/>
        <end position="112"/>
    </location>
</feature>
<dbReference type="Pfam" id="PF25512">
    <property type="entry name" value="zf-CCCH_AtC3H23"/>
    <property type="match status" value="1"/>
</dbReference>
<dbReference type="InterPro" id="IPR000571">
    <property type="entry name" value="Znf_CCCH"/>
</dbReference>
<feature type="region of interest" description="Disordered" evidence="6">
    <location>
        <begin position="1"/>
        <end position="40"/>
    </location>
</feature>
<evidence type="ECO:0000256" key="6">
    <source>
        <dbReference type="SAM" id="MobiDB-lite"/>
    </source>
</evidence>
<evidence type="ECO:0000313" key="8">
    <source>
        <dbReference type="EMBL" id="KIY99041.1"/>
    </source>
</evidence>
<dbReference type="OrthoDB" id="749011at2759"/>
<evidence type="ECO:0000256" key="4">
    <source>
        <dbReference type="ARBA" id="ARBA00023125"/>
    </source>
</evidence>
<reference evidence="8 9" key="1">
    <citation type="journal article" date="2013" name="BMC Genomics">
        <title>Reconstruction of the lipid metabolism for the microalga Monoraphidium neglectum from its genome sequence reveals characteristics suitable for biofuel production.</title>
        <authorList>
            <person name="Bogen C."/>
            <person name="Al-Dilaimi A."/>
            <person name="Albersmeier A."/>
            <person name="Wichmann J."/>
            <person name="Grundmann M."/>
            <person name="Rupp O."/>
            <person name="Lauersen K.J."/>
            <person name="Blifernez-Klassen O."/>
            <person name="Kalinowski J."/>
            <person name="Goesmann A."/>
            <person name="Mussgnug J.H."/>
            <person name="Kruse O."/>
        </authorList>
    </citation>
    <scope>NUCLEOTIDE SEQUENCE [LARGE SCALE GENOMIC DNA]</scope>
    <source>
        <strain evidence="8 9">SAG 48.87</strain>
    </source>
</reference>
<feature type="region of interest" description="Disordered" evidence="6">
    <location>
        <begin position="260"/>
        <end position="302"/>
    </location>
</feature>
<protein>
    <submittedName>
        <fullName evidence="8">Zinc finger CCCH domain-containing protein 50</fullName>
    </submittedName>
</protein>
<dbReference type="InterPro" id="IPR057444">
    <property type="entry name" value="Znf-CCCH_AtC3H23-like"/>
</dbReference>
<keyword evidence="1 5" id="KW-0479">Metal-binding</keyword>
<accession>A0A0D2ME80</accession>
<dbReference type="Proteomes" id="UP000054498">
    <property type="component" value="Unassembled WGS sequence"/>
</dbReference>
<dbReference type="GO" id="GO:0003677">
    <property type="term" value="F:DNA binding"/>
    <property type="evidence" value="ECO:0007669"/>
    <property type="project" value="UniProtKB-KW"/>
</dbReference>
<dbReference type="AlphaFoldDB" id="A0A0D2ME80"/>
<evidence type="ECO:0000256" key="5">
    <source>
        <dbReference type="PROSITE-ProRule" id="PRU00723"/>
    </source>
</evidence>
<evidence type="ECO:0000313" key="9">
    <source>
        <dbReference type="Proteomes" id="UP000054498"/>
    </source>
</evidence>
<proteinExistence type="predicted"/>
<organism evidence="8 9">
    <name type="scientific">Monoraphidium neglectum</name>
    <dbReference type="NCBI Taxonomy" id="145388"/>
    <lineage>
        <taxon>Eukaryota</taxon>
        <taxon>Viridiplantae</taxon>
        <taxon>Chlorophyta</taxon>
        <taxon>core chlorophytes</taxon>
        <taxon>Chlorophyceae</taxon>
        <taxon>CS clade</taxon>
        <taxon>Sphaeropleales</taxon>
        <taxon>Selenastraceae</taxon>
        <taxon>Monoraphidium</taxon>
    </lineage>
</organism>
<keyword evidence="4" id="KW-0238">DNA-binding</keyword>
<dbReference type="GeneID" id="25741798"/>
<gene>
    <name evidence="8" type="ORF">MNEG_8923</name>
</gene>
<evidence type="ECO:0000256" key="3">
    <source>
        <dbReference type="ARBA" id="ARBA00022833"/>
    </source>
</evidence>
<keyword evidence="9" id="KW-1185">Reference proteome</keyword>
<dbReference type="PANTHER" id="PTHR14493">
    <property type="entry name" value="UNKEMPT FAMILY MEMBER"/>
    <property type="match status" value="1"/>
</dbReference>
<dbReference type="RefSeq" id="XP_013898061.1">
    <property type="nucleotide sequence ID" value="XM_014042607.1"/>
</dbReference>
<dbReference type="KEGG" id="mng:MNEG_8923"/>
<feature type="compositionally biased region" description="Basic and acidic residues" evidence="6">
    <location>
        <begin position="1"/>
        <end position="22"/>
    </location>
</feature>